<accession>A0A6J7UCL1</accession>
<gene>
    <name evidence="1" type="ORF">UFOPK4354_00303</name>
</gene>
<name>A0A6J7UCL1_9ZZZZ</name>
<proteinExistence type="predicted"/>
<dbReference type="EMBL" id="CAFBQW010000019">
    <property type="protein sequence ID" value="CAB5062197.1"/>
    <property type="molecule type" value="Genomic_DNA"/>
</dbReference>
<reference evidence="1" key="1">
    <citation type="submission" date="2020-05" db="EMBL/GenBank/DDBJ databases">
        <authorList>
            <person name="Chiriac C."/>
            <person name="Salcher M."/>
            <person name="Ghai R."/>
            <person name="Kavagutti S V."/>
        </authorList>
    </citation>
    <scope>NUCLEOTIDE SEQUENCE</scope>
</reference>
<sequence>MRPSLNTESKLLTCRCHGDDLGSMSPRNVNHCQTDSACGAKHDHPFFWRKLSSLGERVPSCCIALCHRRCLRKAQAVRNGNDLRRAQNCFVGKSAESNGCKDPVADVEALNLFAYLGNLASNLRSWDERQLRPNLVFALHKQCIHIVQPASPDMHSDLMCRTWCSWKLFYNKGFGLA</sequence>
<dbReference type="AlphaFoldDB" id="A0A6J7UCL1"/>
<evidence type="ECO:0000313" key="1">
    <source>
        <dbReference type="EMBL" id="CAB5062197.1"/>
    </source>
</evidence>
<organism evidence="1">
    <name type="scientific">freshwater metagenome</name>
    <dbReference type="NCBI Taxonomy" id="449393"/>
    <lineage>
        <taxon>unclassified sequences</taxon>
        <taxon>metagenomes</taxon>
        <taxon>ecological metagenomes</taxon>
    </lineage>
</organism>
<protein>
    <submittedName>
        <fullName evidence="1">Unannotated protein</fullName>
    </submittedName>
</protein>